<protein>
    <recommendedName>
        <fullName evidence="4">DUF502 domain-containing protein</fullName>
    </recommendedName>
</protein>
<evidence type="ECO:0000313" key="3">
    <source>
        <dbReference type="Proteomes" id="UP001321450"/>
    </source>
</evidence>
<gene>
    <name evidence="2" type="ORF">MIN45_P1523</name>
</gene>
<dbReference type="Pfam" id="PF04367">
    <property type="entry name" value="DUF502"/>
    <property type="match status" value="1"/>
</dbReference>
<dbReference type="PANTHER" id="PTHR31876:SF26">
    <property type="entry name" value="PROTEIN LIKE COV 2"/>
    <property type="match status" value="1"/>
</dbReference>
<dbReference type="RefSeq" id="WP_286291437.1">
    <property type="nucleotide sequence ID" value="NZ_AP024718.1"/>
</dbReference>
<dbReference type="KEGG" id="meiy:MIN45_P1523"/>
<organism evidence="2 3">
    <name type="scientific">Methylomarinovum tepidoasis</name>
    <dbReference type="NCBI Taxonomy" id="2840183"/>
    <lineage>
        <taxon>Bacteria</taxon>
        <taxon>Pseudomonadati</taxon>
        <taxon>Pseudomonadota</taxon>
        <taxon>Gammaproteobacteria</taxon>
        <taxon>Methylococcales</taxon>
        <taxon>Methylothermaceae</taxon>
        <taxon>Methylomarinovum</taxon>
    </lineage>
</organism>
<keyword evidence="1" id="KW-1133">Transmembrane helix</keyword>
<sequence length="199" mass="22417">MFQAIKQLFKYFLLGVLAVIPILITIQIVLFTKELLTDLIVSLYGYSASYSFTTSLLVLSIALLTYIGYSITRYRRSLIISAIDAVIEKIPLLNTIYRVSKKVIAMFTTAEEVAKREVVYVEYPKEEVWVPAYVTNKIGDTYILFVPTSPNPTSGFTVIVHESKVVHSDLSIEEAASFIISIGADYPRPEEVKRLKLHG</sequence>
<feature type="transmembrane region" description="Helical" evidence="1">
    <location>
        <begin position="50"/>
        <end position="69"/>
    </location>
</feature>
<keyword evidence="3" id="KW-1185">Reference proteome</keyword>
<dbReference type="AlphaFoldDB" id="A0AAU9CFZ1"/>
<keyword evidence="1" id="KW-0812">Transmembrane</keyword>
<dbReference type="PANTHER" id="PTHR31876">
    <property type="entry name" value="COV-LIKE PROTEIN 1"/>
    <property type="match status" value="1"/>
</dbReference>
<feature type="transmembrane region" description="Helical" evidence="1">
    <location>
        <begin position="12"/>
        <end position="30"/>
    </location>
</feature>
<evidence type="ECO:0000256" key="1">
    <source>
        <dbReference type="SAM" id="Phobius"/>
    </source>
</evidence>
<evidence type="ECO:0000313" key="2">
    <source>
        <dbReference type="EMBL" id="BCX89153.1"/>
    </source>
</evidence>
<evidence type="ECO:0008006" key="4">
    <source>
        <dbReference type="Google" id="ProtNLM"/>
    </source>
</evidence>
<dbReference type="EMBL" id="AP024718">
    <property type="protein sequence ID" value="BCX89153.1"/>
    <property type="molecule type" value="Genomic_DNA"/>
</dbReference>
<reference evidence="3" key="1">
    <citation type="journal article" date="2024" name="Int. J. Syst. Evol. Microbiol.">
        <title>Methylomarinovum tepidoasis sp. nov., a moderately thermophilic methanotroph of the family Methylothermaceae isolated from a deep-sea hydrothermal field.</title>
        <authorList>
            <person name="Hirayama H."/>
            <person name="Takaki Y."/>
            <person name="Abe M."/>
            <person name="Miyazaki M."/>
            <person name="Uematsu K."/>
            <person name="Matsui Y."/>
            <person name="Takai K."/>
        </authorList>
    </citation>
    <scope>NUCLEOTIDE SEQUENCE [LARGE SCALE GENOMIC DNA]</scope>
    <source>
        <strain evidence="3">IN45</strain>
    </source>
</reference>
<accession>A0AAU9CFZ1</accession>
<proteinExistence type="predicted"/>
<dbReference type="Proteomes" id="UP001321450">
    <property type="component" value="Chromosome"/>
</dbReference>
<dbReference type="InterPro" id="IPR007462">
    <property type="entry name" value="COV1-like"/>
</dbReference>
<keyword evidence="1" id="KW-0472">Membrane</keyword>
<name>A0AAU9CFZ1_9GAMM</name>